<gene>
    <name evidence="8" type="primary">zraR_5</name>
    <name evidence="8" type="ORF">HG15A2_28830</name>
</gene>
<feature type="domain" description="Response regulatory" evidence="7">
    <location>
        <begin position="8"/>
        <end position="122"/>
    </location>
</feature>
<accession>A0A517MXH3</accession>
<dbReference type="AlphaFoldDB" id="A0A517MXH3"/>
<dbReference type="GO" id="GO:0043565">
    <property type="term" value="F:sequence-specific DNA binding"/>
    <property type="evidence" value="ECO:0007669"/>
    <property type="project" value="InterPro"/>
</dbReference>
<evidence type="ECO:0000259" key="7">
    <source>
        <dbReference type="PROSITE" id="PS50110"/>
    </source>
</evidence>
<dbReference type="KEGG" id="amob:HG15A2_28830"/>
<dbReference type="InterPro" id="IPR002197">
    <property type="entry name" value="HTH_Fis"/>
</dbReference>
<dbReference type="SUPFAM" id="SSF46689">
    <property type="entry name" value="Homeodomain-like"/>
    <property type="match status" value="1"/>
</dbReference>
<dbReference type="Proteomes" id="UP000319852">
    <property type="component" value="Chromosome"/>
</dbReference>
<dbReference type="SUPFAM" id="SSF52172">
    <property type="entry name" value="CheY-like"/>
    <property type="match status" value="1"/>
</dbReference>
<dbReference type="InterPro" id="IPR027417">
    <property type="entry name" value="P-loop_NTPase"/>
</dbReference>
<evidence type="ECO:0000313" key="8">
    <source>
        <dbReference type="EMBL" id="QDS99559.1"/>
    </source>
</evidence>
<dbReference type="PROSITE" id="PS00688">
    <property type="entry name" value="SIGMA54_INTERACT_3"/>
    <property type="match status" value="1"/>
</dbReference>
<keyword evidence="5" id="KW-0597">Phosphoprotein</keyword>
<dbReference type="Pfam" id="PF25601">
    <property type="entry name" value="AAA_lid_14"/>
    <property type="match status" value="1"/>
</dbReference>
<dbReference type="PROSITE" id="PS50110">
    <property type="entry name" value="RESPONSE_REGULATORY"/>
    <property type="match status" value="1"/>
</dbReference>
<dbReference type="CDD" id="cd00009">
    <property type="entry name" value="AAA"/>
    <property type="match status" value="1"/>
</dbReference>
<dbReference type="Pfam" id="PF02954">
    <property type="entry name" value="HTH_8"/>
    <property type="match status" value="1"/>
</dbReference>
<dbReference type="InterPro" id="IPR058031">
    <property type="entry name" value="AAA_lid_NorR"/>
</dbReference>
<evidence type="ECO:0000256" key="1">
    <source>
        <dbReference type="ARBA" id="ARBA00022741"/>
    </source>
</evidence>
<dbReference type="Pfam" id="PF00072">
    <property type="entry name" value="Response_reg"/>
    <property type="match status" value="1"/>
</dbReference>
<keyword evidence="4" id="KW-0804">Transcription</keyword>
<dbReference type="Pfam" id="PF00158">
    <property type="entry name" value="Sigma54_activat"/>
    <property type="match status" value="1"/>
</dbReference>
<evidence type="ECO:0000256" key="3">
    <source>
        <dbReference type="ARBA" id="ARBA00023015"/>
    </source>
</evidence>
<evidence type="ECO:0000256" key="5">
    <source>
        <dbReference type="PROSITE-ProRule" id="PRU00169"/>
    </source>
</evidence>
<dbReference type="SUPFAM" id="SSF52540">
    <property type="entry name" value="P-loop containing nucleoside triphosphate hydrolases"/>
    <property type="match status" value="1"/>
</dbReference>
<evidence type="ECO:0000256" key="4">
    <source>
        <dbReference type="ARBA" id="ARBA00023163"/>
    </source>
</evidence>
<sequence>MAKVPHAKILIADDEPLYLRTTGDLLRKAGYECICVADAHAAVEALSRESFDLVLSDLNMPGNAKLELLHQGREQWPNIPLIVITGVPSLPTAIESVRLGIADYLLKPVKYDDLLSSVRRALARPASNQPAAERNDDERRALAARFPEIIGDSPPMLELFDVIDRVAKTDANILITGESGTGKEVTARAIHRHSSRTEHKFQVIDCTAVPETLFESVLFGHVKGSFTGAVSDQDGLLRECNHGTAFFDEIGELPFPLQAKLLRVIQEQTFTPVGKNTFVQVDTRFLCATNRNLEMEMNAGRFRRDLFYRLGVIHLELPPLRDRSGDVVLLAQRFLQALRPRDSQVQGFSDEVLSRFQEYDWPGNIRELRNVVERAVALEPTEWIQISALPPALNPSRKIDSVSSNSFDNKSRVQAMDQAEHDYLTALLEQHEGNVSQAAEQAGMSRQGMHKLLKKHEISASQFRD</sequence>
<dbReference type="InterPro" id="IPR009057">
    <property type="entry name" value="Homeodomain-like_sf"/>
</dbReference>
<dbReference type="FunFam" id="3.40.50.300:FF:000006">
    <property type="entry name" value="DNA-binding transcriptional regulator NtrC"/>
    <property type="match status" value="1"/>
</dbReference>
<dbReference type="InterPro" id="IPR003593">
    <property type="entry name" value="AAA+_ATPase"/>
</dbReference>
<protein>
    <submittedName>
        <fullName evidence="8">Transcriptional regulatory protein ZraR</fullName>
    </submittedName>
</protein>
<dbReference type="SMART" id="SM00448">
    <property type="entry name" value="REC"/>
    <property type="match status" value="1"/>
</dbReference>
<name>A0A517MXH3_9BACT</name>
<feature type="modified residue" description="4-aspartylphosphate" evidence="5">
    <location>
        <position position="57"/>
    </location>
</feature>
<evidence type="ECO:0000313" key="9">
    <source>
        <dbReference type="Proteomes" id="UP000319852"/>
    </source>
</evidence>
<dbReference type="OrthoDB" id="9807827at2"/>
<dbReference type="Gene3D" id="1.10.10.60">
    <property type="entry name" value="Homeodomain-like"/>
    <property type="match status" value="1"/>
</dbReference>
<keyword evidence="1" id="KW-0547">Nucleotide-binding</keyword>
<dbReference type="PANTHER" id="PTHR32071">
    <property type="entry name" value="TRANSCRIPTIONAL REGULATORY PROTEIN"/>
    <property type="match status" value="1"/>
</dbReference>
<dbReference type="Gene3D" id="1.10.8.60">
    <property type="match status" value="1"/>
</dbReference>
<dbReference type="SMART" id="SM00382">
    <property type="entry name" value="AAA"/>
    <property type="match status" value="1"/>
</dbReference>
<dbReference type="InterPro" id="IPR025944">
    <property type="entry name" value="Sigma_54_int_dom_CS"/>
</dbReference>
<dbReference type="InterPro" id="IPR001789">
    <property type="entry name" value="Sig_transdc_resp-reg_receiver"/>
</dbReference>
<dbReference type="PRINTS" id="PR01590">
    <property type="entry name" value="HTHFIS"/>
</dbReference>
<dbReference type="InterPro" id="IPR011006">
    <property type="entry name" value="CheY-like_superfamily"/>
</dbReference>
<dbReference type="Gene3D" id="3.40.50.300">
    <property type="entry name" value="P-loop containing nucleotide triphosphate hydrolases"/>
    <property type="match status" value="1"/>
</dbReference>
<proteinExistence type="predicted"/>
<dbReference type="PROSITE" id="PS50045">
    <property type="entry name" value="SIGMA54_INTERACT_4"/>
    <property type="match status" value="1"/>
</dbReference>
<keyword evidence="3" id="KW-0805">Transcription regulation</keyword>
<keyword evidence="9" id="KW-1185">Reference proteome</keyword>
<dbReference type="GO" id="GO:0005524">
    <property type="term" value="F:ATP binding"/>
    <property type="evidence" value="ECO:0007669"/>
    <property type="project" value="UniProtKB-KW"/>
</dbReference>
<keyword evidence="2" id="KW-0067">ATP-binding</keyword>
<organism evidence="8 9">
    <name type="scientific">Adhaeretor mobilis</name>
    <dbReference type="NCBI Taxonomy" id="1930276"/>
    <lineage>
        <taxon>Bacteria</taxon>
        <taxon>Pseudomonadati</taxon>
        <taxon>Planctomycetota</taxon>
        <taxon>Planctomycetia</taxon>
        <taxon>Pirellulales</taxon>
        <taxon>Lacipirellulaceae</taxon>
        <taxon>Adhaeretor</taxon>
    </lineage>
</organism>
<feature type="domain" description="Sigma-54 factor interaction" evidence="6">
    <location>
        <begin position="149"/>
        <end position="377"/>
    </location>
</feature>
<dbReference type="PANTHER" id="PTHR32071:SF122">
    <property type="entry name" value="SIGMA FACTOR"/>
    <property type="match status" value="1"/>
</dbReference>
<reference evidence="8 9" key="1">
    <citation type="submission" date="2019-02" db="EMBL/GenBank/DDBJ databases">
        <title>Deep-cultivation of Planctomycetes and their phenomic and genomic characterization uncovers novel biology.</title>
        <authorList>
            <person name="Wiegand S."/>
            <person name="Jogler M."/>
            <person name="Boedeker C."/>
            <person name="Pinto D."/>
            <person name="Vollmers J."/>
            <person name="Rivas-Marin E."/>
            <person name="Kohn T."/>
            <person name="Peeters S.H."/>
            <person name="Heuer A."/>
            <person name="Rast P."/>
            <person name="Oberbeckmann S."/>
            <person name="Bunk B."/>
            <person name="Jeske O."/>
            <person name="Meyerdierks A."/>
            <person name="Storesund J.E."/>
            <person name="Kallscheuer N."/>
            <person name="Luecker S."/>
            <person name="Lage O.M."/>
            <person name="Pohl T."/>
            <person name="Merkel B.J."/>
            <person name="Hornburger P."/>
            <person name="Mueller R.-W."/>
            <person name="Bruemmer F."/>
            <person name="Labrenz M."/>
            <person name="Spormann A.M."/>
            <person name="Op den Camp H."/>
            <person name="Overmann J."/>
            <person name="Amann R."/>
            <person name="Jetten M.S.M."/>
            <person name="Mascher T."/>
            <person name="Medema M.H."/>
            <person name="Devos D.P."/>
            <person name="Kaster A.-K."/>
            <person name="Ovreas L."/>
            <person name="Rohde M."/>
            <person name="Galperin M.Y."/>
            <person name="Jogler C."/>
        </authorList>
    </citation>
    <scope>NUCLEOTIDE SEQUENCE [LARGE SCALE GENOMIC DNA]</scope>
    <source>
        <strain evidence="8 9">HG15A2</strain>
    </source>
</reference>
<dbReference type="Gene3D" id="3.40.50.2300">
    <property type="match status" value="1"/>
</dbReference>
<dbReference type="GO" id="GO:0006355">
    <property type="term" value="P:regulation of DNA-templated transcription"/>
    <property type="evidence" value="ECO:0007669"/>
    <property type="project" value="InterPro"/>
</dbReference>
<evidence type="ECO:0000256" key="2">
    <source>
        <dbReference type="ARBA" id="ARBA00022840"/>
    </source>
</evidence>
<dbReference type="InterPro" id="IPR002078">
    <property type="entry name" value="Sigma_54_int"/>
</dbReference>
<evidence type="ECO:0000259" key="6">
    <source>
        <dbReference type="PROSITE" id="PS50045"/>
    </source>
</evidence>
<dbReference type="RefSeq" id="WP_145060762.1">
    <property type="nucleotide sequence ID" value="NZ_CP036263.1"/>
</dbReference>
<dbReference type="EMBL" id="CP036263">
    <property type="protein sequence ID" value="QDS99559.1"/>
    <property type="molecule type" value="Genomic_DNA"/>
</dbReference>
<dbReference type="GO" id="GO:0000160">
    <property type="term" value="P:phosphorelay signal transduction system"/>
    <property type="evidence" value="ECO:0007669"/>
    <property type="project" value="InterPro"/>
</dbReference>